<dbReference type="GO" id="GO:0006351">
    <property type="term" value="P:DNA-templated transcription"/>
    <property type="evidence" value="ECO:0007669"/>
    <property type="project" value="InterPro"/>
</dbReference>
<dbReference type="PROSITE" id="PS50048">
    <property type="entry name" value="ZN2_CY6_FUNGAL_2"/>
    <property type="match status" value="1"/>
</dbReference>
<keyword evidence="3" id="KW-0862">Zinc</keyword>
<dbReference type="PROSITE" id="PS00463">
    <property type="entry name" value="ZN2_CY6_FUNGAL_1"/>
    <property type="match status" value="1"/>
</dbReference>
<dbReference type="SMART" id="SM00906">
    <property type="entry name" value="Fungal_trans"/>
    <property type="match status" value="1"/>
</dbReference>
<evidence type="ECO:0000256" key="5">
    <source>
        <dbReference type="ARBA" id="ARBA00023125"/>
    </source>
</evidence>
<feature type="region of interest" description="Disordered" evidence="8">
    <location>
        <begin position="1"/>
        <end position="131"/>
    </location>
</feature>
<reference evidence="10 11" key="1">
    <citation type="journal article" date="2013" name="Plant Cell">
        <title>The transition from a phytopathogenic smut ancestor to an anamorphic biocontrol agent deciphered by comparative whole-genome analysis.</title>
        <authorList>
            <person name="Lefebvre F."/>
            <person name="Joly D.L."/>
            <person name="Labbe C."/>
            <person name="Teichmann B."/>
            <person name="Linning R."/>
            <person name="Belzile F."/>
            <person name="Bakkeren G."/>
            <person name="Belanger R.R."/>
        </authorList>
    </citation>
    <scope>NUCLEOTIDE SEQUENCE [LARGE SCALE GENOMIC DNA]</scope>
    <source>
        <strain evidence="10 11">PF-1</strain>
    </source>
</reference>
<evidence type="ECO:0000256" key="3">
    <source>
        <dbReference type="ARBA" id="ARBA00022833"/>
    </source>
</evidence>
<feature type="domain" description="Zn(2)-C6 fungal-type" evidence="9">
    <location>
        <begin position="36"/>
        <end position="65"/>
    </location>
</feature>
<dbReference type="SUPFAM" id="SSF57701">
    <property type="entry name" value="Zn2/Cys6 DNA-binding domain"/>
    <property type="match status" value="1"/>
</dbReference>
<feature type="compositionally biased region" description="Acidic residues" evidence="8">
    <location>
        <begin position="1033"/>
        <end position="1046"/>
    </location>
</feature>
<feature type="region of interest" description="Disordered" evidence="8">
    <location>
        <begin position="1130"/>
        <end position="1172"/>
    </location>
</feature>
<evidence type="ECO:0000313" key="10">
    <source>
        <dbReference type="EMBL" id="EPQ25811.1"/>
    </source>
</evidence>
<feature type="region of interest" description="Disordered" evidence="8">
    <location>
        <begin position="1290"/>
        <end position="1337"/>
    </location>
</feature>
<evidence type="ECO:0000256" key="6">
    <source>
        <dbReference type="ARBA" id="ARBA00023163"/>
    </source>
</evidence>
<dbReference type="Pfam" id="PF04082">
    <property type="entry name" value="Fungal_trans"/>
    <property type="match status" value="1"/>
</dbReference>
<organism evidence="10 11">
    <name type="scientific">Pseudozyma flocculosa PF-1</name>
    <dbReference type="NCBI Taxonomy" id="1277687"/>
    <lineage>
        <taxon>Eukaryota</taxon>
        <taxon>Fungi</taxon>
        <taxon>Dikarya</taxon>
        <taxon>Basidiomycota</taxon>
        <taxon>Ustilaginomycotina</taxon>
        <taxon>Ustilaginomycetes</taxon>
        <taxon>Ustilaginales</taxon>
        <taxon>Ustilaginaceae</taxon>
        <taxon>Pseudozyma</taxon>
    </lineage>
</organism>
<dbReference type="OrthoDB" id="2428527at2759"/>
<dbReference type="Gene3D" id="4.10.240.10">
    <property type="entry name" value="Zn(2)-C6 fungal-type DNA-binding domain"/>
    <property type="match status" value="1"/>
</dbReference>
<evidence type="ECO:0000313" key="11">
    <source>
        <dbReference type="Proteomes" id="UP000053664"/>
    </source>
</evidence>
<evidence type="ECO:0000256" key="8">
    <source>
        <dbReference type="SAM" id="MobiDB-lite"/>
    </source>
</evidence>
<dbReference type="eggNOG" id="ENOG502SA7E">
    <property type="taxonomic scope" value="Eukaryota"/>
</dbReference>
<evidence type="ECO:0000256" key="7">
    <source>
        <dbReference type="ARBA" id="ARBA00023242"/>
    </source>
</evidence>
<dbReference type="KEGG" id="pfp:PFL1_06678"/>
<dbReference type="HOGENOM" id="CLU_268736_0_0_1"/>
<dbReference type="InterPro" id="IPR036864">
    <property type="entry name" value="Zn2-C6_fun-type_DNA-bd_sf"/>
</dbReference>
<feature type="compositionally biased region" description="Low complexity" evidence="8">
    <location>
        <begin position="1290"/>
        <end position="1310"/>
    </location>
</feature>
<dbReference type="InterPro" id="IPR051615">
    <property type="entry name" value="Transcr_Regulatory_Elem"/>
</dbReference>
<accession>A0A061H5B7</accession>
<feature type="compositionally biased region" description="Gly residues" evidence="8">
    <location>
        <begin position="1317"/>
        <end position="1329"/>
    </location>
</feature>
<protein>
    <recommendedName>
        <fullName evidence="9">Zn(2)-C6 fungal-type domain-containing protein</fullName>
    </recommendedName>
</protein>
<dbReference type="RefSeq" id="XP_007882415.1">
    <property type="nucleotide sequence ID" value="XM_007884224.1"/>
</dbReference>
<feature type="compositionally biased region" description="Polar residues" evidence="8">
    <location>
        <begin position="385"/>
        <end position="404"/>
    </location>
</feature>
<feature type="region of interest" description="Disordered" evidence="8">
    <location>
        <begin position="863"/>
        <end position="897"/>
    </location>
</feature>
<dbReference type="Proteomes" id="UP000053664">
    <property type="component" value="Unassembled WGS sequence"/>
</dbReference>
<evidence type="ECO:0000256" key="1">
    <source>
        <dbReference type="ARBA" id="ARBA00004123"/>
    </source>
</evidence>
<gene>
    <name evidence="10" type="ORF">PFL1_06678</name>
</gene>
<evidence type="ECO:0000259" key="9">
    <source>
        <dbReference type="PROSITE" id="PS50048"/>
    </source>
</evidence>
<dbReference type="GO" id="GO:0003677">
    <property type="term" value="F:DNA binding"/>
    <property type="evidence" value="ECO:0007669"/>
    <property type="project" value="UniProtKB-KW"/>
</dbReference>
<feature type="compositionally biased region" description="Polar residues" evidence="8">
    <location>
        <begin position="925"/>
        <end position="936"/>
    </location>
</feature>
<name>A0A061H5B7_9BASI</name>
<dbReference type="InterPro" id="IPR001138">
    <property type="entry name" value="Zn2Cys6_DnaBD"/>
</dbReference>
<feature type="compositionally biased region" description="Low complexity" evidence="8">
    <location>
        <begin position="348"/>
        <end position="362"/>
    </location>
</feature>
<dbReference type="Pfam" id="PF00172">
    <property type="entry name" value="Zn_clus"/>
    <property type="match status" value="1"/>
</dbReference>
<dbReference type="EMBL" id="KE361650">
    <property type="protein sequence ID" value="EPQ25811.1"/>
    <property type="molecule type" value="Genomic_DNA"/>
</dbReference>
<keyword evidence="4" id="KW-0805">Transcription regulation</keyword>
<dbReference type="GO" id="GO:0008270">
    <property type="term" value="F:zinc ion binding"/>
    <property type="evidence" value="ECO:0007669"/>
    <property type="project" value="InterPro"/>
</dbReference>
<feature type="compositionally biased region" description="Polar residues" evidence="8">
    <location>
        <begin position="432"/>
        <end position="441"/>
    </location>
</feature>
<proteinExistence type="predicted"/>
<dbReference type="InterPro" id="IPR007219">
    <property type="entry name" value="XnlR_reg_dom"/>
</dbReference>
<dbReference type="GO" id="GO:0000981">
    <property type="term" value="F:DNA-binding transcription factor activity, RNA polymerase II-specific"/>
    <property type="evidence" value="ECO:0007669"/>
    <property type="project" value="InterPro"/>
</dbReference>
<keyword evidence="2" id="KW-0479">Metal-binding</keyword>
<feature type="region of interest" description="Disordered" evidence="8">
    <location>
        <begin position="1225"/>
        <end position="1249"/>
    </location>
</feature>
<feature type="region of interest" description="Disordered" evidence="8">
    <location>
        <begin position="217"/>
        <end position="251"/>
    </location>
</feature>
<feature type="region of interest" description="Disordered" evidence="8">
    <location>
        <begin position="910"/>
        <end position="936"/>
    </location>
</feature>
<evidence type="ECO:0000256" key="4">
    <source>
        <dbReference type="ARBA" id="ARBA00023015"/>
    </source>
</evidence>
<dbReference type="PANTHER" id="PTHR31313:SF78">
    <property type="entry name" value="TRANSCRIPTION FACTOR DOMAIN-CONTAINING PROTEIN"/>
    <property type="match status" value="1"/>
</dbReference>
<dbReference type="GeneID" id="19320750"/>
<dbReference type="SMART" id="SM00066">
    <property type="entry name" value="GAL4"/>
    <property type="match status" value="1"/>
</dbReference>
<dbReference type="GO" id="GO:0005634">
    <property type="term" value="C:nucleus"/>
    <property type="evidence" value="ECO:0007669"/>
    <property type="project" value="UniProtKB-SubCell"/>
</dbReference>
<feature type="region of interest" description="Disordered" evidence="8">
    <location>
        <begin position="348"/>
        <end position="481"/>
    </location>
</feature>
<dbReference type="PANTHER" id="PTHR31313">
    <property type="entry name" value="TY1 ENHANCER ACTIVATOR"/>
    <property type="match status" value="1"/>
</dbReference>
<feature type="compositionally biased region" description="Pro residues" evidence="8">
    <location>
        <begin position="1229"/>
        <end position="1243"/>
    </location>
</feature>
<keyword evidence="6" id="KW-0804">Transcription</keyword>
<evidence type="ECO:0000256" key="2">
    <source>
        <dbReference type="ARBA" id="ARBA00022723"/>
    </source>
</evidence>
<feature type="compositionally biased region" description="Low complexity" evidence="8">
    <location>
        <begin position="881"/>
        <end position="893"/>
    </location>
</feature>
<feature type="compositionally biased region" description="Gly residues" evidence="8">
    <location>
        <begin position="1013"/>
        <end position="1022"/>
    </location>
</feature>
<comment type="subcellular location">
    <subcellularLocation>
        <location evidence="1">Nucleus</location>
    </subcellularLocation>
</comment>
<keyword evidence="5" id="KW-0238">DNA-binding</keyword>
<sequence>MAGYFDSPGSAPQPQRLSSPLVKPAQDSTRVRSSRACTHCSHRKAKCDGNQPCSSCARGRHECVYTTPRKRGPPKGAPARGGVKKRRAVSPSDEPSSAGPRPQLADFPSSTNQRDMPSTAAVDQGQTLRQPAQHPNEHFAAGVGVGVNPLVSHHGHPNGGSRLPAIEDVLSLNSVDAPLSRSRRSDVDSVVDGLVGATRPRDLASWDIVARDASTRSRSNETGVTAVEPSAQWRPTNEPQTSVHPPLNWKRPGHLPGRAYSHGDGVRDYDSSAIYLSRPSTNTHLYSQDPALQVQHSYAQPRIPPMDAIGSAATQQSNGPGTYNRYLTSAGSPNSLLTGGLAALQSASSPPALAQAPSPHSSWLPSGPRGSFSPRAPSLGHGPATSYNYHRQLPSSAAATSYERSSGGDAVPRVKRESAYPSPSERPHDDSPGTSFYTSTNPGVEAPVASPPPGPASEDGPDHGIAGRRGARDGGSPRLAEDHLPDEVIKRLLDIYQAFIHPHWPIIYLPSINSLHSLRTEKPVLFEAILAVASATFDSNADTSDPDLVATSQFDLFLGCPAEAAAVKQAWTSGHLCRHFVNRVKQRILDGRFEKDIATIQASILLSVVEMGLGNNSSAWHLSGIAVRTALDMNLHRPRMQATGAASGSASTYPGVAGVGNGTSNAELQEQKRVLWASYILDKVLATVLEKPVQLRHIDIETDMPSVYERDEYDLWLNDTTRPFVPPRWLHVMEGVKVHAISSFYSWAQVMGILEHILDGVYSPRARSERRRTNGEADRAVLARLDEALQRWRLALPPHLQWTDPPVAGQQIVPPGADRPGIAAHRGVGPHILTVRGWYCICVILLHRPRVPQLLTVGKAGWSAKARGSKAEPNGNGNGNGNAARSSSGSGSALHDFSSVPLQPQMQNIVSPLSPSFHGGEAAADSNTASTAPQPSSLTAPGLEICSLAAKEVCDILHVYSTTFRIRKIPSSWVYLIFQSATIHSALAPGHAARAHRRHESRLARRQHQEPGPSGGGAGRPGGRSVSGTSWSSDEDEEDEDEDSLQSDDAWTSDPGRQASMKESERYLSQCLKFLNRIGPTWQIASHHVKTLQRLCVASAKTRPSSPIRTFKAEDDAAGRTEKQAARHVARGVGDSTDAQSHGAPSLDTAQGLGVGDGSNGHDGAHQLGGSTDSALHDLAQEAVRFRDGAELAAPVYASSNVDTASAPVGDATGLPTALPVAQMLQQPQPQPQPQPQLDPQPSVPCDQAGASLVQPDLAAWANYCAMWDNMPLSSENPAMWDSFVRDIEASSAPQPQQAQSQQPLQQQQPWFDQSAPGGGPGGGAGGGLNAMPRWGGVGLASTDPHLTAFLHGETWVLDPMQPGS</sequence>
<feature type="compositionally biased region" description="Polar residues" evidence="8">
    <location>
        <begin position="233"/>
        <end position="243"/>
    </location>
</feature>
<feature type="compositionally biased region" description="Low complexity" evidence="8">
    <location>
        <begin position="1023"/>
        <end position="1032"/>
    </location>
</feature>
<feature type="region of interest" description="Disordered" evidence="8">
    <location>
        <begin position="989"/>
        <end position="1062"/>
    </location>
</feature>
<dbReference type="CDD" id="cd00067">
    <property type="entry name" value="GAL4"/>
    <property type="match status" value="1"/>
</dbReference>
<keyword evidence="7" id="KW-0539">Nucleus</keyword>
<dbReference type="CDD" id="cd12148">
    <property type="entry name" value="fungal_TF_MHR"/>
    <property type="match status" value="1"/>
</dbReference>